<gene>
    <name evidence="1" type="ORF">PHPALM_16150</name>
</gene>
<name>A0A2P4XQG1_9STRA</name>
<dbReference type="GO" id="GO:0006606">
    <property type="term" value="P:protein import into nucleus"/>
    <property type="evidence" value="ECO:0007669"/>
    <property type="project" value="TreeGrafter"/>
</dbReference>
<dbReference type="EMBL" id="NCKW01008669">
    <property type="protein sequence ID" value="POM67782.1"/>
    <property type="molecule type" value="Genomic_DNA"/>
</dbReference>
<sequence length="392" mass="44300">MLATQLLPLLETQMEREESASNLRGYVPSLSGEANLDRSLAHRMWCLVLDFVSGLLRLPSGVDSDDVDVWEFMSHSEKLLLAAVQPASCQCLTRAAVDEHQGLLRLLSALSGASHRRKRWRQAFPTSTVILMEQSRQLLRRACVLLGSSSAEICRLRKEKAQKQKQRKASNSKVIVGFVSPRSHHAPRSPRSPSAFTYAHQTLLHDHLQAVQILEKRKLTDFHREMETELVEVVRLASMLLTKWTATLIDREAILIVDGVRYVDEEQLVPLLAFVPPSEARSMSSKPGLGHLCLAMDFMLDQLVDEDDDSQPKATKKTKTLLANAINACALLFLKTYLLHSEQYELPKRDRNELITYFRQFNERVPKDDGEVSVGIDVQLLQHISEISSKSQ</sequence>
<proteinExistence type="predicted"/>
<dbReference type="AlphaFoldDB" id="A0A2P4XQG1"/>
<dbReference type="OrthoDB" id="120565at2759"/>
<keyword evidence="2" id="KW-1185">Reference proteome</keyword>
<accession>A0A2P4XQG1</accession>
<dbReference type="PANTHER" id="PTHR31431">
    <property type="entry name" value="NUCLEOPORIN NUP188 HOMOLOG"/>
    <property type="match status" value="1"/>
</dbReference>
<organism evidence="1 2">
    <name type="scientific">Phytophthora palmivora</name>
    <dbReference type="NCBI Taxonomy" id="4796"/>
    <lineage>
        <taxon>Eukaryota</taxon>
        <taxon>Sar</taxon>
        <taxon>Stramenopiles</taxon>
        <taxon>Oomycota</taxon>
        <taxon>Peronosporomycetes</taxon>
        <taxon>Peronosporales</taxon>
        <taxon>Peronosporaceae</taxon>
        <taxon>Phytophthora</taxon>
    </lineage>
</organism>
<dbReference type="GO" id="GO:0006405">
    <property type="term" value="P:RNA export from nucleus"/>
    <property type="evidence" value="ECO:0007669"/>
    <property type="project" value="TreeGrafter"/>
</dbReference>
<dbReference type="InterPro" id="IPR044840">
    <property type="entry name" value="Nup188"/>
</dbReference>
<evidence type="ECO:0000313" key="1">
    <source>
        <dbReference type="EMBL" id="POM67782.1"/>
    </source>
</evidence>
<dbReference type="Proteomes" id="UP000237271">
    <property type="component" value="Unassembled WGS sequence"/>
</dbReference>
<evidence type="ECO:0000313" key="2">
    <source>
        <dbReference type="Proteomes" id="UP000237271"/>
    </source>
</evidence>
<comment type="caution">
    <text evidence="1">The sequence shown here is derived from an EMBL/GenBank/DDBJ whole genome shotgun (WGS) entry which is preliminary data.</text>
</comment>
<reference evidence="1 2" key="1">
    <citation type="journal article" date="2017" name="Genome Biol. Evol.">
        <title>Phytophthora megakarya and P. palmivora, closely related causal agents of cacao black pod rot, underwent increases in genome sizes and gene numbers by different mechanisms.</title>
        <authorList>
            <person name="Ali S.S."/>
            <person name="Shao J."/>
            <person name="Lary D.J."/>
            <person name="Kronmiller B."/>
            <person name="Shen D."/>
            <person name="Strem M.D."/>
            <person name="Amoako-Attah I."/>
            <person name="Akrofi A.Y."/>
            <person name="Begoude B.A."/>
            <person name="Ten Hoopen G.M."/>
            <person name="Coulibaly K."/>
            <person name="Kebe B.I."/>
            <person name="Melnick R.L."/>
            <person name="Guiltinan M.J."/>
            <person name="Tyler B.M."/>
            <person name="Meinhardt L.W."/>
            <person name="Bailey B.A."/>
        </authorList>
    </citation>
    <scope>NUCLEOTIDE SEQUENCE [LARGE SCALE GENOMIC DNA]</scope>
    <source>
        <strain evidence="2">sbr112.9</strain>
    </source>
</reference>
<protein>
    <submittedName>
        <fullName evidence="1">Uncharacterized protein</fullName>
    </submittedName>
</protein>
<dbReference type="GO" id="GO:0044611">
    <property type="term" value="C:nuclear pore inner ring"/>
    <property type="evidence" value="ECO:0007669"/>
    <property type="project" value="TreeGrafter"/>
</dbReference>
<dbReference type="GO" id="GO:0017056">
    <property type="term" value="F:structural constituent of nuclear pore"/>
    <property type="evidence" value="ECO:0007669"/>
    <property type="project" value="InterPro"/>
</dbReference>
<dbReference type="PANTHER" id="PTHR31431:SF1">
    <property type="entry name" value="NUCLEOPORIN NUP188"/>
    <property type="match status" value="1"/>
</dbReference>